<feature type="region of interest" description="Disordered" evidence="1">
    <location>
        <begin position="1"/>
        <end position="51"/>
    </location>
</feature>
<feature type="compositionally biased region" description="Basic and acidic residues" evidence="1">
    <location>
        <begin position="10"/>
        <end position="38"/>
    </location>
</feature>
<protein>
    <submittedName>
        <fullName evidence="2">Uncharacterized protein</fullName>
    </submittedName>
</protein>
<organism evidence="2 3">
    <name type="scientific">Nepenthes gracilis</name>
    <name type="common">Slender pitcher plant</name>
    <dbReference type="NCBI Taxonomy" id="150966"/>
    <lineage>
        <taxon>Eukaryota</taxon>
        <taxon>Viridiplantae</taxon>
        <taxon>Streptophyta</taxon>
        <taxon>Embryophyta</taxon>
        <taxon>Tracheophyta</taxon>
        <taxon>Spermatophyta</taxon>
        <taxon>Magnoliopsida</taxon>
        <taxon>eudicotyledons</taxon>
        <taxon>Gunneridae</taxon>
        <taxon>Pentapetalae</taxon>
        <taxon>Caryophyllales</taxon>
        <taxon>Nepenthaceae</taxon>
        <taxon>Nepenthes</taxon>
    </lineage>
</organism>
<dbReference type="AlphaFoldDB" id="A0AAD3XQN9"/>
<gene>
    <name evidence="2" type="ORF">Nepgr_014636</name>
</gene>
<name>A0AAD3XQN9_NEPGR</name>
<evidence type="ECO:0000313" key="2">
    <source>
        <dbReference type="EMBL" id="GMH12795.1"/>
    </source>
</evidence>
<proteinExistence type="predicted"/>
<evidence type="ECO:0000313" key="3">
    <source>
        <dbReference type="Proteomes" id="UP001279734"/>
    </source>
</evidence>
<sequence>MAEILDNPNDDVRKASSEALRNESEASENARREEGRENDIEESQFDPNKMRKTKPGVKRLLLSLSVLLSLLFVKDSNFDVDLKNDELVDEFLASVLVGGEKCLYSTGKVYSVVVLNTDGEIKAVVGKHRHGWILGKISVANAIKTIAKVFVKVFINGGKEEGSIHGEFLCDAWCSANGNYIALCNVISFGLRSRGFI</sequence>
<comment type="caution">
    <text evidence="2">The sequence shown here is derived from an EMBL/GenBank/DDBJ whole genome shotgun (WGS) entry which is preliminary data.</text>
</comment>
<reference evidence="2" key="1">
    <citation type="submission" date="2023-05" db="EMBL/GenBank/DDBJ databases">
        <title>Nepenthes gracilis genome sequencing.</title>
        <authorList>
            <person name="Fukushima K."/>
        </authorList>
    </citation>
    <scope>NUCLEOTIDE SEQUENCE</scope>
    <source>
        <strain evidence="2">SING2019-196</strain>
    </source>
</reference>
<accession>A0AAD3XQN9</accession>
<evidence type="ECO:0000256" key="1">
    <source>
        <dbReference type="SAM" id="MobiDB-lite"/>
    </source>
</evidence>
<dbReference type="Proteomes" id="UP001279734">
    <property type="component" value="Unassembled WGS sequence"/>
</dbReference>
<keyword evidence="3" id="KW-1185">Reference proteome</keyword>
<dbReference type="EMBL" id="BSYO01000012">
    <property type="protein sequence ID" value="GMH12795.1"/>
    <property type="molecule type" value="Genomic_DNA"/>
</dbReference>